<protein>
    <submittedName>
        <fullName evidence="1">Uncharacterized protein</fullName>
    </submittedName>
</protein>
<dbReference type="AlphaFoldDB" id="A0A0F9BI24"/>
<organism evidence="1">
    <name type="scientific">marine sediment metagenome</name>
    <dbReference type="NCBI Taxonomy" id="412755"/>
    <lineage>
        <taxon>unclassified sequences</taxon>
        <taxon>metagenomes</taxon>
        <taxon>ecological metagenomes</taxon>
    </lineage>
</organism>
<dbReference type="EMBL" id="LAZR01051958">
    <property type="protein sequence ID" value="KKK84031.1"/>
    <property type="molecule type" value="Genomic_DNA"/>
</dbReference>
<sequence length="31" mass="3494">DFDTGAAKFKTTTRFLIWFVDPRGWTGSNAS</sequence>
<evidence type="ECO:0000313" key="1">
    <source>
        <dbReference type="EMBL" id="KKK84031.1"/>
    </source>
</evidence>
<name>A0A0F9BI24_9ZZZZ</name>
<reference evidence="1" key="1">
    <citation type="journal article" date="2015" name="Nature">
        <title>Complex archaea that bridge the gap between prokaryotes and eukaryotes.</title>
        <authorList>
            <person name="Spang A."/>
            <person name="Saw J.H."/>
            <person name="Jorgensen S.L."/>
            <person name="Zaremba-Niedzwiedzka K."/>
            <person name="Martijn J."/>
            <person name="Lind A.E."/>
            <person name="van Eijk R."/>
            <person name="Schleper C."/>
            <person name="Guy L."/>
            <person name="Ettema T.J."/>
        </authorList>
    </citation>
    <scope>NUCLEOTIDE SEQUENCE</scope>
</reference>
<accession>A0A0F9BI24</accession>
<comment type="caution">
    <text evidence="1">The sequence shown here is derived from an EMBL/GenBank/DDBJ whole genome shotgun (WGS) entry which is preliminary data.</text>
</comment>
<gene>
    <name evidence="1" type="ORF">LCGC14_2787420</name>
</gene>
<proteinExistence type="predicted"/>
<feature type="non-terminal residue" evidence="1">
    <location>
        <position position="1"/>
    </location>
</feature>